<dbReference type="Gene3D" id="2.170.150.20">
    <property type="entry name" value="Peptide methionine sulfoxide reductase"/>
    <property type="match status" value="1"/>
</dbReference>
<keyword evidence="5" id="KW-0560">Oxidoreductase</keyword>
<name>A0A0D5YNZ1_9FLAO</name>
<dbReference type="PROSITE" id="PS51790">
    <property type="entry name" value="MSRB"/>
    <property type="match status" value="1"/>
</dbReference>
<proteinExistence type="predicted"/>
<reference evidence="8 9" key="1">
    <citation type="submission" date="2015-03" db="EMBL/GenBank/DDBJ databases">
        <title>Complete genome sequence of Muricauda lutaonensis CC-HSB-11T, isolated from a coastal hot spring.</title>
        <authorList>
            <person name="Kim K.M."/>
        </authorList>
    </citation>
    <scope>NUCLEOTIDE SEQUENCE [LARGE SCALE GENOMIC DNA]</scope>
    <source>
        <strain evidence="8 9">CC-HSB-11</strain>
    </source>
</reference>
<dbReference type="EC" id="1.8.4.12" evidence="2"/>
<gene>
    <name evidence="8" type="ORF">VC82_337</name>
</gene>
<dbReference type="FunFam" id="2.170.150.20:FF:000009">
    <property type="entry name" value="Peptide-methionine (R)-S-oxide reductase"/>
    <property type="match status" value="1"/>
</dbReference>
<dbReference type="InterPro" id="IPR002579">
    <property type="entry name" value="Met_Sox_Rdtase_MsrB_dom"/>
</dbReference>
<evidence type="ECO:0000256" key="6">
    <source>
        <dbReference type="ARBA" id="ARBA00048488"/>
    </source>
</evidence>
<dbReference type="InterPro" id="IPR028427">
    <property type="entry name" value="Met_Sox_Rdtase_MsrB"/>
</dbReference>
<dbReference type="EMBL" id="CP011071">
    <property type="protein sequence ID" value="AKA34020.1"/>
    <property type="molecule type" value="Genomic_DNA"/>
</dbReference>
<evidence type="ECO:0000313" key="8">
    <source>
        <dbReference type="EMBL" id="AKA34020.1"/>
    </source>
</evidence>
<evidence type="ECO:0000259" key="7">
    <source>
        <dbReference type="PROSITE" id="PS51790"/>
    </source>
</evidence>
<feature type="domain" description="MsrB" evidence="7">
    <location>
        <begin position="11"/>
        <end position="133"/>
    </location>
</feature>
<accession>A0A0D5YNZ1</accession>
<dbReference type="GO" id="GO:0046872">
    <property type="term" value="F:metal ion binding"/>
    <property type="evidence" value="ECO:0007669"/>
    <property type="project" value="UniProtKB-KW"/>
</dbReference>
<keyword evidence="3" id="KW-0479">Metal-binding</keyword>
<dbReference type="Pfam" id="PF01641">
    <property type="entry name" value="SelR"/>
    <property type="match status" value="1"/>
</dbReference>
<organism evidence="8 9">
    <name type="scientific">Flagellimonas lutaonensis</name>
    <dbReference type="NCBI Taxonomy" id="516051"/>
    <lineage>
        <taxon>Bacteria</taxon>
        <taxon>Pseudomonadati</taxon>
        <taxon>Bacteroidota</taxon>
        <taxon>Flavobacteriia</taxon>
        <taxon>Flavobacteriales</taxon>
        <taxon>Flavobacteriaceae</taxon>
        <taxon>Flagellimonas</taxon>
    </lineage>
</organism>
<dbReference type="PANTHER" id="PTHR10173">
    <property type="entry name" value="METHIONINE SULFOXIDE REDUCTASE"/>
    <property type="match status" value="1"/>
</dbReference>
<evidence type="ECO:0000256" key="5">
    <source>
        <dbReference type="ARBA" id="ARBA00023002"/>
    </source>
</evidence>
<dbReference type="Proteomes" id="UP000032726">
    <property type="component" value="Chromosome"/>
</dbReference>
<dbReference type="HOGENOM" id="CLU_031040_8_5_10"/>
<keyword evidence="9" id="KW-1185">Reference proteome</keyword>
<dbReference type="STRING" id="516051.VC82_337"/>
<keyword evidence="4" id="KW-0862">Zinc</keyword>
<sequence>MNAKYPVNKTEAEWKQELSPEEYRVLRQKGTEYPHTGKYNLYFENGDYHCRACNAKLFESEHKFESGCGWPSFDQAVEGAIEYIRDTSHGMVRTETVCANCGSHLGHVFDDGPKETTGQRYCINSVSIDFEAEQKE</sequence>
<evidence type="ECO:0000256" key="1">
    <source>
        <dbReference type="ARBA" id="ARBA00001947"/>
    </source>
</evidence>
<comment type="catalytic activity">
    <reaction evidence="6">
        <text>L-methionyl-[protein] + [thioredoxin]-disulfide + H2O = L-methionyl-(R)-S-oxide-[protein] + [thioredoxin]-dithiol</text>
        <dbReference type="Rhea" id="RHEA:24164"/>
        <dbReference type="Rhea" id="RHEA-COMP:10698"/>
        <dbReference type="Rhea" id="RHEA-COMP:10700"/>
        <dbReference type="Rhea" id="RHEA-COMP:12313"/>
        <dbReference type="Rhea" id="RHEA-COMP:12314"/>
        <dbReference type="ChEBI" id="CHEBI:15377"/>
        <dbReference type="ChEBI" id="CHEBI:16044"/>
        <dbReference type="ChEBI" id="CHEBI:29950"/>
        <dbReference type="ChEBI" id="CHEBI:45764"/>
        <dbReference type="ChEBI" id="CHEBI:50058"/>
        <dbReference type="EC" id="1.8.4.12"/>
    </reaction>
</comment>
<evidence type="ECO:0000256" key="3">
    <source>
        <dbReference type="ARBA" id="ARBA00022723"/>
    </source>
</evidence>
<dbReference type="PANTHER" id="PTHR10173:SF52">
    <property type="entry name" value="METHIONINE-R-SULFOXIDE REDUCTASE B1"/>
    <property type="match status" value="1"/>
</dbReference>
<dbReference type="NCBIfam" id="TIGR00357">
    <property type="entry name" value="peptide-methionine (R)-S-oxide reductase MsrB"/>
    <property type="match status" value="1"/>
</dbReference>
<dbReference type="OrthoDB" id="4174719at2"/>
<dbReference type="GO" id="GO:0030091">
    <property type="term" value="P:protein repair"/>
    <property type="evidence" value="ECO:0007669"/>
    <property type="project" value="InterPro"/>
</dbReference>
<evidence type="ECO:0000313" key="9">
    <source>
        <dbReference type="Proteomes" id="UP000032726"/>
    </source>
</evidence>
<dbReference type="AlphaFoldDB" id="A0A0D5YNZ1"/>
<dbReference type="GO" id="GO:0033743">
    <property type="term" value="F:peptide-methionine (R)-S-oxide reductase activity"/>
    <property type="evidence" value="ECO:0007669"/>
    <property type="project" value="UniProtKB-EC"/>
</dbReference>
<dbReference type="InterPro" id="IPR011057">
    <property type="entry name" value="Mss4-like_sf"/>
</dbReference>
<protein>
    <recommendedName>
        <fullName evidence="2">peptide-methionine (R)-S-oxide reductase</fullName>
        <ecNumber evidence="2">1.8.4.12</ecNumber>
    </recommendedName>
</protein>
<dbReference type="SUPFAM" id="SSF51316">
    <property type="entry name" value="Mss4-like"/>
    <property type="match status" value="1"/>
</dbReference>
<dbReference type="RefSeq" id="WP_045800841.1">
    <property type="nucleotide sequence ID" value="NZ_CP011071.1"/>
</dbReference>
<evidence type="ECO:0000256" key="4">
    <source>
        <dbReference type="ARBA" id="ARBA00022833"/>
    </source>
</evidence>
<dbReference type="GO" id="GO:0006979">
    <property type="term" value="P:response to oxidative stress"/>
    <property type="evidence" value="ECO:0007669"/>
    <property type="project" value="InterPro"/>
</dbReference>
<dbReference type="GO" id="GO:0005737">
    <property type="term" value="C:cytoplasm"/>
    <property type="evidence" value="ECO:0007669"/>
    <property type="project" value="TreeGrafter"/>
</dbReference>
<dbReference type="PATRIC" id="fig|516051.4.peg.350"/>
<comment type="cofactor">
    <cofactor evidence="1">
        <name>Zn(2+)</name>
        <dbReference type="ChEBI" id="CHEBI:29105"/>
    </cofactor>
</comment>
<dbReference type="KEGG" id="mlt:VC82_337"/>
<evidence type="ECO:0000256" key="2">
    <source>
        <dbReference type="ARBA" id="ARBA00012499"/>
    </source>
</evidence>